<dbReference type="EC" id="3.1.3.-" evidence="1"/>
<dbReference type="GO" id="GO:0046872">
    <property type="term" value="F:metal ion binding"/>
    <property type="evidence" value="ECO:0007669"/>
    <property type="project" value="UniProtKB-KW"/>
</dbReference>
<name>A0A0D8J201_9FIRM</name>
<evidence type="ECO:0000313" key="6">
    <source>
        <dbReference type="EMBL" id="MTS51143.1"/>
    </source>
</evidence>
<dbReference type="Pfam" id="PF13344">
    <property type="entry name" value="Hydrolase_6"/>
    <property type="match status" value="1"/>
</dbReference>
<dbReference type="NCBIfam" id="TIGR01460">
    <property type="entry name" value="HAD-SF-IIA"/>
    <property type="match status" value="1"/>
</dbReference>
<reference evidence="6 8" key="2">
    <citation type="journal article" date="2019" name="Nat. Med.">
        <title>A library of human gut bacterial isolates paired with longitudinal multiomics data enables mechanistic microbiome research.</title>
        <authorList>
            <person name="Poyet M."/>
            <person name="Groussin M."/>
            <person name="Gibbons S.M."/>
            <person name="Avila-Pacheco J."/>
            <person name="Jiang X."/>
            <person name="Kearney S.M."/>
            <person name="Perrotta A.R."/>
            <person name="Berdy B."/>
            <person name="Zhao S."/>
            <person name="Lieberman T.D."/>
            <person name="Swanson P.K."/>
            <person name="Smith M."/>
            <person name="Roesemann S."/>
            <person name="Alexander J.E."/>
            <person name="Rich S.A."/>
            <person name="Livny J."/>
            <person name="Vlamakis H."/>
            <person name="Clish C."/>
            <person name="Bullock K."/>
            <person name="Deik A."/>
            <person name="Scott J."/>
            <person name="Pierce K.A."/>
            <person name="Xavier R.J."/>
            <person name="Alm E.J."/>
        </authorList>
    </citation>
    <scope>NUCLEOTIDE SEQUENCE [LARGE SCALE GENOMIC DNA]</scope>
    <source>
        <strain evidence="6 8">BIOML-A7</strain>
    </source>
</reference>
<dbReference type="Proteomes" id="UP000449193">
    <property type="component" value="Unassembled WGS sequence"/>
</dbReference>
<keyword evidence="1 4" id="KW-0460">Magnesium</keyword>
<dbReference type="GO" id="GO:0016791">
    <property type="term" value="F:phosphatase activity"/>
    <property type="evidence" value="ECO:0007669"/>
    <property type="project" value="TreeGrafter"/>
</dbReference>
<dbReference type="EMBL" id="WMZR01000006">
    <property type="protein sequence ID" value="MTS51143.1"/>
    <property type="molecule type" value="Genomic_DNA"/>
</dbReference>
<proteinExistence type="inferred from homology"/>
<evidence type="ECO:0000313" key="7">
    <source>
        <dbReference type="Proteomes" id="UP000032483"/>
    </source>
</evidence>
<comment type="similarity">
    <text evidence="1">Belongs to the HAD-like hydrolase superfamily. NagD family.</text>
</comment>
<dbReference type="GeneID" id="42855742"/>
<comment type="caution">
    <text evidence="5">The sequence shown here is derived from an EMBL/GenBank/DDBJ whole genome shotgun (WGS) entry which is preliminary data.</text>
</comment>
<dbReference type="PANTHER" id="PTHR19288:SF46">
    <property type="entry name" value="HALOACID DEHALOGENASE-LIKE HYDROLASE DOMAIN-CONTAINING PROTEIN 2"/>
    <property type="match status" value="1"/>
</dbReference>
<feature type="binding site" evidence="3">
    <location>
        <position position="185"/>
    </location>
    <ligand>
        <name>substrate</name>
    </ligand>
</feature>
<evidence type="ECO:0000313" key="8">
    <source>
        <dbReference type="Proteomes" id="UP000449193"/>
    </source>
</evidence>
<evidence type="ECO:0000256" key="1">
    <source>
        <dbReference type="PIRNR" id="PIRNR000915"/>
    </source>
</evidence>
<sequence>MYDVTTAKLFLLDMDGTFYLDDTLLPGALEFLALCRATGRQFAFLTNNSSKSKADYLAKLTRLGADVTEHDIFTSGDATLLYLAENGFSKDILLIGTPSLEAQFAAEGYTVRAAKPRAVVLGFDTTITYDKLRLLCDAVRAGLPYIATHPDYNCPVAGGFIPDIGAVIAFVKASTGRDPDAVIGKPNAYIARAAAHKYGVSLEDVCMVGDRLYTDIALGACGCGTALVLCGETTPEALAAGSVTPGVVCADLAALGRLL</sequence>
<evidence type="ECO:0000256" key="3">
    <source>
        <dbReference type="PIRSR" id="PIRSR000915-2"/>
    </source>
</evidence>
<keyword evidence="1 4" id="KW-0479">Metal-binding</keyword>
<organism evidence="5 7">
    <name type="scientific">Ruthenibacterium lactatiformans</name>
    <dbReference type="NCBI Taxonomy" id="1550024"/>
    <lineage>
        <taxon>Bacteria</taxon>
        <taxon>Bacillati</taxon>
        <taxon>Bacillota</taxon>
        <taxon>Clostridia</taxon>
        <taxon>Eubacteriales</taxon>
        <taxon>Oscillospiraceae</taxon>
        <taxon>Ruthenibacterium</taxon>
    </lineage>
</organism>
<comment type="function">
    <text evidence="1">Catalyzes the dephosphorylation of 2-6 carbon acid sugars in vitro.</text>
</comment>
<feature type="binding site" evidence="4">
    <location>
        <position position="13"/>
    </location>
    <ligand>
        <name>Mg(2+)</name>
        <dbReference type="ChEBI" id="CHEBI:18420"/>
    </ligand>
</feature>
<dbReference type="InterPro" id="IPR036412">
    <property type="entry name" value="HAD-like_sf"/>
</dbReference>
<dbReference type="InterPro" id="IPR006357">
    <property type="entry name" value="HAD-SF_hydro_IIA"/>
</dbReference>
<dbReference type="PATRIC" id="fig|1550024.3.peg.832"/>
<dbReference type="RefSeq" id="WP_050004609.1">
    <property type="nucleotide sequence ID" value="NZ_CAUGBV010000058.1"/>
</dbReference>
<dbReference type="InterPro" id="IPR023214">
    <property type="entry name" value="HAD_sf"/>
</dbReference>
<reference evidence="5" key="1">
    <citation type="submission" date="2015-02" db="EMBL/GenBank/DDBJ databases">
        <title>A novel member of the family Ruminococcaceae isolated from human feces.</title>
        <authorList>
            <person name="Shkoporov A.N."/>
            <person name="Chaplin A.V."/>
            <person name="Motuzova O.V."/>
            <person name="Kafarskaia L.I."/>
            <person name="Khokhlova E.V."/>
            <person name="Efimov B.A."/>
        </authorList>
    </citation>
    <scope>NUCLEOTIDE SEQUENCE [LARGE SCALE GENOMIC DNA]</scope>
    <source>
        <strain evidence="5">585-1</strain>
    </source>
</reference>
<gene>
    <name evidence="6" type="ORF">GMD52_06280</name>
    <name evidence="5" type="ORF">TQ39_03715</name>
</gene>
<feature type="binding site" evidence="4">
    <location>
        <position position="15"/>
    </location>
    <ligand>
        <name>Mg(2+)</name>
        <dbReference type="ChEBI" id="CHEBI:18420"/>
    </ligand>
</feature>
<evidence type="ECO:0000313" key="5">
    <source>
        <dbReference type="EMBL" id="KJF40937.1"/>
    </source>
</evidence>
<keyword evidence="7" id="KW-1185">Reference proteome</keyword>
<dbReference type="Proteomes" id="UP000032483">
    <property type="component" value="Unassembled WGS sequence"/>
</dbReference>
<protein>
    <recommendedName>
        <fullName evidence="1">Acid sugar phosphatase</fullName>
        <ecNumber evidence="1">3.1.3.-</ecNumber>
    </recommendedName>
</protein>
<evidence type="ECO:0000256" key="4">
    <source>
        <dbReference type="PIRSR" id="PIRSR000915-3"/>
    </source>
</evidence>
<dbReference type="EMBL" id="JXXK01000003">
    <property type="protein sequence ID" value="KJF40937.1"/>
    <property type="molecule type" value="Genomic_DNA"/>
</dbReference>
<accession>A0A0D8J201</accession>
<dbReference type="Gene3D" id="3.40.50.1000">
    <property type="entry name" value="HAD superfamily/HAD-like"/>
    <property type="match status" value="2"/>
</dbReference>
<dbReference type="GO" id="GO:0005737">
    <property type="term" value="C:cytoplasm"/>
    <property type="evidence" value="ECO:0007669"/>
    <property type="project" value="TreeGrafter"/>
</dbReference>
<comment type="cofactor">
    <cofactor evidence="4">
        <name>Mg(2+)</name>
        <dbReference type="ChEBI" id="CHEBI:18420"/>
    </cofactor>
    <text evidence="4">Divalent metal ions. Mg(2+) is the most effective.</text>
</comment>
<dbReference type="Pfam" id="PF13242">
    <property type="entry name" value="Hydrolase_like"/>
    <property type="match status" value="1"/>
</dbReference>
<feature type="active site" description="Proton donor" evidence="2">
    <location>
        <position position="15"/>
    </location>
</feature>
<feature type="binding site" evidence="4">
    <location>
        <position position="210"/>
    </location>
    <ligand>
        <name>Mg(2+)</name>
        <dbReference type="ChEBI" id="CHEBI:18420"/>
    </ligand>
</feature>
<keyword evidence="6" id="KW-0378">Hydrolase</keyword>
<evidence type="ECO:0000256" key="2">
    <source>
        <dbReference type="PIRSR" id="PIRSR000915-1"/>
    </source>
</evidence>
<dbReference type="SUPFAM" id="SSF56784">
    <property type="entry name" value="HAD-like"/>
    <property type="match status" value="1"/>
</dbReference>
<dbReference type="AlphaFoldDB" id="A0A0D8J201"/>
<dbReference type="PIRSF" id="PIRSF000915">
    <property type="entry name" value="PGP-type_phosphatase"/>
    <property type="match status" value="1"/>
</dbReference>
<dbReference type="PANTHER" id="PTHR19288">
    <property type="entry name" value="4-NITROPHENYLPHOSPHATASE-RELATED"/>
    <property type="match status" value="1"/>
</dbReference>
<feature type="active site" description="Nucleophile" evidence="2">
    <location>
        <position position="13"/>
    </location>
</feature>